<gene>
    <name evidence="1" type="ORF">SDC9_176339</name>
</gene>
<proteinExistence type="predicted"/>
<name>A0A645GXY4_9ZZZZ</name>
<dbReference type="AlphaFoldDB" id="A0A645GXY4"/>
<protein>
    <submittedName>
        <fullName evidence="1">Uncharacterized protein</fullName>
    </submittedName>
</protein>
<dbReference type="Gene3D" id="3.90.190.10">
    <property type="entry name" value="Protein tyrosine phosphatase superfamily"/>
    <property type="match status" value="1"/>
</dbReference>
<accession>A0A645GXY4</accession>
<evidence type="ECO:0000313" key="1">
    <source>
        <dbReference type="EMBL" id="MPN28894.1"/>
    </source>
</evidence>
<comment type="caution">
    <text evidence="1">The sequence shown here is derived from an EMBL/GenBank/DDBJ whole genome shotgun (WGS) entry which is preliminary data.</text>
</comment>
<reference evidence="1" key="1">
    <citation type="submission" date="2019-08" db="EMBL/GenBank/DDBJ databases">
        <authorList>
            <person name="Kucharzyk K."/>
            <person name="Murdoch R.W."/>
            <person name="Higgins S."/>
            <person name="Loffler F."/>
        </authorList>
    </citation>
    <scope>NUCLEOTIDE SEQUENCE</scope>
</reference>
<dbReference type="InterPro" id="IPR029021">
    <property type="entry name" value="Prot-tyrosine_phosphatase-like"/>
</dbReference>
<dbReference type="InterPro" id="IPR026893">
    <property type="entry name" value="Tyr/Ser_Pase_IphP-type"/>
</dbReference>
<organism evidence="1">
    <name type="scientific">bioreactor metagenome</name>
    <dbReference type="NCBI Taxonomy" id="1076179"/>
    <lineage>
        <taxon>unclassified sequences</taxon>
        <taxon>metagenomes</taxon>
        <taxon>ecological metagenomes</taxon>
    </lineage>
</organism>
<dbReference type="SUPFAM" id="SSF52799">
    <property type="entry name" value="(Phosphotyrosine protein) phosphatases II"/>
    <property type="match status" value="1"/>
</dbReference>
<dbReference type="GO" id="GO:0004721">
    <property type="term" value="F:phosphoprotein phosphatase activity"/>
    <property type="evidence" value="ECO:0007669"/>
    <property type="project" value="InterPro"/>
</dbReference>
<sequence>MILESGSAAADGAGVVVPAEGMFNLRDLGGFSAAAGKRVKPEMIYRSDDLSGLTAIGIAALAERKIPPWSIFAAAMKFNWRRTGFLPRSPVWSGCRSNRGM</sequence>
<dbReference type="Pfam" id="PF13350">
    <property type="entry name" value="Y_phosphatase3"/>
    <property type="match status" value="1"/>
</dbReference>
<dbReference type="EMBL" id="VSSQ01079347">
    <property type="protein sequence ID" value="MPN28894.1"/>
    <property type="molecule type" value="Genomic_DNA"/>
</dbReference>